<feature type="non-terminal residue" evidence="1">
    <location>
        <position position="134"/>
    </location>
</feature>
<proteinExistence type="evidence at transcript level"/>
<dbReference type="AlphaFoldDB" id="F5BZQ2"/>
<sequence>MMPCTDTLKPWYSPLMPSDLVIFTRQFPRPENSLSAPAFPTSAARRVRAKSRGYTKQREVAPAAPPEARLPAKYLQNWVRLSTPSRKIFLYLSLKAKLRAWVGKYLMTLARLPLQKERNPCSLGIRTTQSMIPL</sequence>
<name>F5BZQ2_EPIBR</name>
<dbReference type="EMBL" id="JF430645">
    <property type="protein sequence ID" value="AEB31312.1"/>
    <property type="molecule type" value="mRNA"/>
</dbReference>
<organism evidence="1">
    <name type="scientific">Epinephelus bruneus</name>
    <name type="common">Longtooth grouper</name>
    <dbReference type="NCBI Taxonomy" id="323802"/>
    <lineage>
        <taxon>Eukaryota</taxon>
        <taxon>Metazoa</taxon>
        <taxon>Chordata</taxon>
        <taxon>Craniata</taxon>
        <taxon>Vertebrata</taxon>
        <taxon>Euteleostomi</taxon>
        <taxon>Actinopterygii</taxon>
        <taxon>Neopterygii</taxon>
        <taxon>Teleostei</taxon>
        <taxon>Neoteleostei</taxon>
        <taxon>Acanthomorphata</taxon>
        <taxon>Eupercaria</taxon>
        <taxon>Perciformes</taxon>
        <taxon>Serranoidei</taxon>
        <taxon>Serranidae</taxon>
        <taxon>Epinephelinae</taxon>
        <taxon>Epinephelini</taxon>
        <taxon>Epinephelus</taxon>
    </lineage>
</organism>
<accession>F5BZQ2</accession>
<evidence type="ECO:0000313" key="1">
    <source>
        <dbReference type="EMBL" id="AEB31312.1"/>
    </source>
</evidence>
<protein>
    <submittedName>
        <fullName evidence="1">Uncharacterized protein</fullName>
    </submittedName>
</protein>
<reference evidence="1" key="1">
    <citation type="submission" date="2011-02" db="EMBL/GenBank/DDBJ databases">
        <title>Identification of Chromosome 7 in Epinephelus bruneus.</title>
        <authorList>
            <person name="Kim J.-S."/>
            <person name="Harikrishnan R."/>
            <person name="Heo M.-S."/>
        </authorList>
    </citation>
    <scope>NUCLEOTIDE SEQUENCE</scope>
</reference>